<proteinExistence type="predicted"/>
<dbReference type="EMBL" id="MHTJ01000003">
    <property type="protein sequence ID" value="OHA58420.1"/>
    <property type="molecule type" value="Genomic_DNA"/>
</dbReference>
<name>A0A1G2QCX2_9BACT</name>
<gene>
    <name evidence="1" type="ORF">A2571_01415</name>
</gene>
<dbReference type="Proteomes" id="UP000177043">
    <property type="component" value="Unassembled WGS sequence"/>
</dbReference>
<reference evidence="1 2" key="1">
    <citation type="journal article" date="2016" name="Nat. Commun.">
        <title>Thousands of microbial genomes shed light on interconnected biogeochemical processes in an aquifer system.</title>
        <authorList>
            <person name="Anantharaman K."/>
            <person name="Brown C.T."/>
            <person name="Hug L.A."/>
            <person name="Sharon I."/>
            <person name="Castelle C.J."/>
            <person name="Probst A.J."/>
            <person name="Thomas B.C."/>
            <person name="Singh A."/>
            <person name="Wilkins M.J."/>
            <person name="Karaoz U."/>
            <person name="Brodie E.L."/>
            <person name="Williams K.H."/>
            <person name="Hubbard S.S."/>
            <person name="Banfield J.F."/>
        </authorList>
    </citation>
    <scope>NUCLEOTIDE SEQUENCE [LARGE SCALE GENOMIC DNA]</scope>
</reference>
<evidence type="ECO:0000313" key="1">
    <source>
        <dbReference type="EMBL" id="OHA58420.1"/>
    </source>
</evidence>
<evidence type="ECO:0008006" key="3">
    <source>
        <dbReference type="Google" id="ProtNLM"/>
    </source>
</evidence>
<evidence type="ECO:0000313" key="2">
    <source>
        <dbReference type="Proteomes" id="UP000177043"/>
    </source>
</evidence>
<organism evidence="1 2">
    <name type="scientific">Candidatus Vogelbacteria bacterium RIFOXYD1_FULL_44_32</name>
    <dbReference type="NCBI Taxonomy" id="1802438"/>
    <lineage>
        <taxon>Bacteria</taxon>
        <taxon>Candidatus Vogeliibacteriota</taxon>
    </lineage>
</organism>
<comment type="caution">
    <text evidence="1">The sequence shown here is derived from an EMBL/GenBank/DDBJ whole genome shotgun (WGS) entry which is preliminary data.</text>
</comment>
<sequence length="232" mass="25586">MRKLDSGLLNQPVVAAQVALAYAVMSDWPLEPLQVVVLHGLSEGMYASGDLFRYTARVQSICPVAVVGGDGRTTGGTVPQASWIGFEAVVQKLLQAGVDRQSIIELDPTTNSKEEAVAIVKMAKERGFSRVGSVSVAYHGGRMFPYMVAAMKELGYWLDYRMLPPARTDWWLPMVASQGAGTTNSIEATLLDAVKIERHIEQGFAASFPEVFYYLEHRAEIVRTQVWDYPNT</sequence>
<dbReference type="STRING" id="1802438.A2571_01415"/>
<accession>A0A1G2QCX2</accession>
<dbReference type="AlphaFoldDB" id="A0A1G2QCX2"/>
<protein>
    <recommendedName>
        <fullName evidence="3">DUF218 domain-containing protein</fullName>
    </recommendedName>
</protein>